<name>A0A4U6X0K5_9PEZI</name>
<dbReference type="EMBL" id="PJEX01001310">
    <property type="protein sequence ID" value="TKW48259.1"/>
    <property type="molecule type" value="Genomic_DNA"/>
</dbReference>
<dbReference type="STRING" id="1306861.A0A4U6X0K5"/>
<comment type="caution">
    <text evidence="1">The sequence shown here is derived from an EMBL/GenBank/DDBJ whole genome shotgun (WGS) entry which is preliminary data.</text>
</comment>
<sequence>MVQDALNKGKDPSSVYPHIPNVNVQLQAHTLLHLDKCPSYLVLAKTNWDYFGEDACTAYNACHSATLQVAADRDLQLAYAMNAFSNHFL</sequence>
<evidence type="ECO:0000313" key="1">
    <source>
        <dbReference type="EMBL" id="TKW48259.1"/>
    </source>
</evidence>
<gene>
    <name evidence="1" type="ORF">CTA1_12965</name>
</gene>
<dbReference type="AlphaFoldDB" id="A0A4U6X0K5"/>
<keyword evidence="2" id="KW-1185">Reference proteome</keyword>
<dbReference type="Proteomes" id="UP000310108">
    <property type="component" value="Unassembled WGS sequence"/>
</dbReference>
<reference evidence="1 2" key="1">
    <citation type="journal article" date="2019" name="PLoS ONE">
        <title>Comparative genome analysis indicates high evolutionary potential of pathogenicity genes in Colletotrichum tanaceti.</title>
        <authorList>
            <person name="Lelwala R.V."/>
            <person name="Korhonen P.K."/>
            <person name="Young N.D."/>
            <person name="Scott J.B."/>
            <person name="Ades P.A."/>
            <person name="Gasser R.B."/>
            <person name="Taylor P.W.J."/>
        </authorList>
    </citation>
    <scope>NUCLEOTIDE SEQUENCE [LARGE SCALE GENOMIC DNA]</scope>
    <source>
        <strain evidence="1">BRIP57314</strain>
    </source>
</reference>
<evidence type="ECO:0000313" key="2">
    <source>
        <dbReference type="Proteomes" id="UP000310108"/>
    </source>
</evidence>
<organism evidence="1 2">
    <name type="scientific">Colletotrichum tanaceti</name>
    <dbReference type="NCBI Taxonomy" id="1306861"/>
    <lineage>
        <taxon>Eukaryota</taxon>
        <taxon>Fungi</taxon>
        <taxon>Dikarya</taxon>
        <taxon>Ascomycota</taxon>
        <taxon>Pezizomycotina</taxon>
        <taxon>Sordariomycetes</taxon>
        <taxon>Hypocreomycetidae</taxon>
        <taxon>Glomerellales</taxon>
        <taxon>Glomerellaceae</taxon>
        <taxon>Colletotrichum</taxon>
        <taxon>Colletotrichum destructivum species complex</taxon>
    </lineage>
</organism>
<proteinExistence type="predicted"/>
<protein>
    <submittedName>
        <fullName evidence="1">Uncharacterized protein</fullName>
    </submittedName>
</protein>
<accession>A0A4U6X0K5</accession>